<evidence type="ECO:0000256" key="2">
    <source>
        <dbReference type="PROSITE-ProRule" id="PRU00335"/>
    </source>
</evidence>
<dbReference type="SUPFAM" id="SSF46689">
    <property type="entry name" value="Homeodomain-like"/>
    <property type="match status" value="1"/>
</dbReference>
<dbReference type="Gene3D" id="1.10.357.10">
    <property type="entry name" value="Tetracycline Repressor, domain 2"/>
    <property type="match status" value="1"/>
</dbReference>
<evidence type="ECO:0000313" key="5">
    <source>
        <dbReference type="Proteomes" id="UP000466388"/>
    </source>
</evidence>
<proteinExistence type="predicted"/>
<feature type="DNA-binding region" description="H-T-H motif" evidence="2">
    <location>
        <begin position="25"/>
        <end position="44"/>
    </location>
</feature>
<gene>
    <name evidence="4" type="ORF">GM612_05125</name>
</gene>
<evidence type="ECO:0000256" key="1">
    <source>
        <dbReference type="ARBA" id="ARBA00023125"/>
    </source>
</evidence>
<dbReference type="Pfam" id="PF14278">
    <property type="entry name" value="TetR_C_8"/>
    <property type="match status" value="1"/>
</dbReference>
<dbReference type="InterPro" id="IPR001647">
    <property type="entry name" value="HTH_TetR"/>
</dbReference>
<dbReference type="GO" id="GO:0003677">
    <property type="term" value="F:DNA binding"/>
    <property type="evidence" value="ECO:0007669"/>
    <property type="project" value="UniProtKB-UniRule"/>
</dbReference>
<evidence type="ECO:0000313" key="4">
    <source>
        <dbReference type="EMBL" id="MTV82033.1"/>
    </source>
</evidence>
<dbReference type="Proteomes" id="UP000466388">
    <property type="component" value="Unassembled WGS sequence"/>
</dbReference>
<keyword evidence="1 2" id="KW-0238">DNA-binding</keyword>
<dbReference type="InterPro" id="IPR039532">
    <property type="entry name" value="TetR_C_Firmicutes"/>
</dbReference>
<dbReference type="InterPro" id="IPR050624">
    <property type="entry name" value="HTH-type_Tx_Regulator"/>
</dbReference>
<comment type="caution">
    <text evidence="4">The sequence shown here is derived from an EMBL/GenBank/DDBJ whole genome shotgun (WGS) entry which is preliminary data.</text>
</comment>
<reference evidence="4 5" key="1">
    <citation type="submission" date="2019-11" db="EMBL/GenBank/DDBJ databases">
        <title>Lactobacillus sp. nov. CRM56-3, isolated from fermented tea leaves.</title>
        <authorList>
            <person name="Phuengjayaem S."/>
            <person name="Tanasupawat S."/>
        </authorList>
    </citation>
    <scope>NUCLEOTIDE SEQUENCE [LARGE SCALE GENOMIC DNA]</scope>
    <source>
        <strain evidence="4 5">CRM56-3</strain>
    </source>
</reference>
<feature type="domain" description="HTH tetR-type" evidence="3">
    <location>
        <begin position="2"/>
        <end position="62"/>
    </location>
</feature>
<dbReference type="PROSITE" id="PS50977">
    <property type="entry name" value="HTH_TETR_2"/>
    <property type="match status" value="1"/>
</dbReference>
<dbReference type="InterPro" id="IPR009057">
    <property type="entry name" value="Homeodomain-like_sf"/>
</dbReference>
<organism evidence="4 5">
    <name type="scientific">Secundilactobacillus folii</name>
    <dbReference type="NCBI Taxonomy" id="2678357"/>
    <lineage>
        <taxon>Bacteria</taxon>
        <taxon>Bacillati</taxon>
        <taxon>Bacillota</taxon>
        <taxon>Bacilli</taxon>
        <taxon>Lactobacillales</taxon>
        <taxon>Lactobacillaceae</taxon>
        <taxon>Secundilactobacillus</taxon>
    </lineage>
</organism>
<protein>
    <submittedName>
        <fullName evidence="4">TetR family transcriptional regulator</fullName>
    </submittedName>
</protein>
<sequence length="184" mass="21790">MIQQPEKLVNALATLLDSKPFEKISTLDLIRTAQISRTTFYRHFQDKFDFYDWAKSYLLNYFLEDNYDNETPKSFYTRYFQHFADYRSAFKSFIIEGRWQDFEQQIITSGITYYQKFLSRLPKNNVPIDVVAAYIVTAHIGVATNWLRTDDSRTPEELVEILIQLTSSVLSVYDIDFDTLFNHV</sequence>
<dbReference type="RefSeq" id="WP_155431313.1">
    <property type="nucleotide sequence ID" value="NZ_WNJO01000005.1"/>
</dbReference>
<name>A0A7X2XW65_9LACO</name>
<keyword evidence="5" id="KW-1185">Reference proteome</keyword>
<dbReference type="EMBL" id="WNJO01000005">
    <property type="protein sequence ID" value="MTV82033.1"/>
    <property type="molecule type" value="Genomic_DNA"/>
</dbReference>
<dbReference type="Pfam" id="PF00440">
    <property type="entry name" value="TetR_N"/>
    <property type="match status" value="1"/>
</dbReference>
<dbReference type="PANTHER" id="PTHR43479">
    <property type="entry name" value="ACREF/ENVCD OPERON REPRESSOR-RELATED"/>
    <property type="match status" value="1"/>
</dbReference>
<dbReference type="PANTHER" id="PTHR43479:SF7">
    <property type="entry name" value="TETR-FAMILY TRANSCRIPTIONAL REGULATOR"/>
    <property type="match status" value="1"/>
</dbReference>
<evidence type="ECO:0000259" key="3">
    <source>
        <dbReference type="PROSITE" id="PS50977"/>
    </source>
</evidence>
<accession>A0A7X2XW65</accession>
<dbReference type="AlphaFoldDB" id="A0A7X2XW65"/>